<evidence type="ECO:0000256" key="2">
    <source>
        <dbReference type="ARBA" id="ARBA00005697"/>
    </source>
</evidence>
<reference evidence="9 10" key="1">
    <citation type="journal article" date="2008" name="Nature">
        <title>The Phaeodactylum genome reveals the evolutionary history of diatom genomes.</title>
        <authorList>
            <person name="Bowler C."/>
            <person name="Allen A.E."/>
            <person name="Badger J.H."/>
            <person name="Grimwood J."/>
            <person name="Jabbari K."/>
            <person name="Kuo A."/>
            <person name="Maheswari U."/>
            <person name="Martens C."/>
            <person name="Maumus F."/>
            <person name="Otillar R.P."/>
            <person name="Rayko E."/>
            <person name="Salamov A."/>
            <person name="Vandepoele K."/>
            <person name="Beszteri B."/>
            <person name="Gruber A."/>
            <person name="Heijde M."/>
            <person name="Katinka M."/>
            <person name="Mock T."/>
            <person name="Valentin K."/>
            <person name="Verret F."/>
            <person name="Berges J.A."/>
            <person name="Brownlee C."/>
            <person name="Cadoret J.P."/>
            <person name="Chiovitti A."/>
            <person name="Choi C.J."/>
            <person name="Coesel S."/>
            <person name="De Martino A."/>
            <person name="Detter J.C."/>
            <person name="Durkin C."/>
            <person name="Falciatore A."/>
            <person name="Fournet J."/>
            <person name="Haruta M."/>
            <person name="Huysman M.J."/>
            <person name="Jenkins B.D."/>
            <person name="Jiroutova K."/>
            <person name="Jorgensen R.E."/>
            <person name="Joubert Y."/>
            <person name="Kaplan A."/>
            <person name="Kroger N."/>
            <person name="Kroth P.G."/>
            <person name="La Roche J."/>
            <person name="Lindquist E."/>
            <person name="Lommer M."/>
            <person name="Martin-Jezequel V."/>
            <person name="Lopez P.J."/>
            <person name="Lucas S."/>
            <person name="Mangogna M."/>
            <person name="McGinnis K."/>
            <person name="Medlin L.K."/>
            <person name="Montsant A."/>
            <person name="Oudot-Le Secq M.P."/>
            <person name="Napoli C."/>
            <person name="Obornik M."/>
            <person name="Parker M.S."/>
            <person name="Petit J.L."/>
            <person name="Porcel B.M."/>
            <person name="Poulsen N."/>
            <person name="Robison M."/>
            <person name="Rychlewski L."/>
            <person name="Rynearson T.A."/>
            <person name="Schmutz J."/>
            <person name="Shapiro H."/>
            <person name="Siaut M."/>
            <person name="Stanley M."/>
            <person name="Sussman M.R."/>
            <person name="Taylor A.R."/>
            <person name="Vardi A."/>
            <person name="von Dassow P."/>
            <person name="Vyverman W."/>
            <person name="Willis A."/>
            <person name="Wyrwicz L.S."/>
            <person name="Rokhsar D.S."/>
            <person name="Weissenbach J."/>
            <person name="Armbrust E.V."/>
            <person name="Green B.R."/>
            <person name="Van de Peer Y."/>
            <person name="Grigoriev I.V."/>
        </authorList>
    </citation>
    <scope>NUCLEOTIDE SEQUENCE [LARGE SCALE GENOMIC DNA]</scope>
    <source>
        <strain evidence="9 10">CCAP 1055/1</strain>
    </source>
</reference>
<comment type="subcellular location">
    <subcellularLocation>
        <location evidence="1">Endomembrane system</location>
        <topology evidence="1">Multi-pass membrane protein</topology>
    </subcellularLocation>
</comment>
<keyword evidence="4 8" id="KW-0812">Transmembrane</keyword>
<evidence type="ECO:0000313" key="9">
    <source>
        <dbReference type="EMBL" id="EEC51086.1"/>
    </source>
</evidence>
<feature type="compositionally biased region" description="Basic and acidic residues" evidence="7">
    <location>
        <begin position="528"/>
        <end position="542"/>
    </location>
</feature>
<evidence type="ECO:0000256" key="4">
    <source>
        <dbReference type="ARBA" id="ARBA00022692"/>
    </source>
</evidence>
<evidence type="ECO:0000256" key="6">
    <source>
        <dbReference type="ARBA" id="ARBA00023136"/>
    </source>
</evidence>
<dbReference type="KEGG" id="pti:PHATRDRAFT_17344"/>
<keyword evidence="3" id="KW-0813">Transport</keyword>
<feature type="transmembrane region" description="Helical" evidence="8">
    <location>
        <begin position="434"/>
        <end position="454"/>
    </location>
</feature>
<dbReference type="HOGENOM" id="CLU_024508_3_2_1"/>
<dbReference type="AlphaFoldDB" id="B7FP05"/>
<feature type="region of interest" description="Disordered" evidence="7">
    <location>
        <begin position="515"/>
        <end position="555"/>
    </location>
</feature>
<name>B7FP05_PHATC</name>
<feature type="transmembrane region" description="Helical" evidence="8">
    <location>
        <begin position="139"/>
        <end position="163"/>
    </location>
</feature>
<evidence type="ECO:0000256" key="7">
    <source>
        <dbReference type="SAM" id="MobiDB-lite"/>
    </source>
</evidence>
<dbReference type="GO" id="GO:0015854">
    <property type="term" value="P:guanine transport"/>
    <property type="evidence" value="ECO:0007669"/>
    <property type="project" value="TreeGrafter"/>
</dbReference>
<dbReference type="STRING" id="556484.B7FP05"/>
<feature type="transmembrane region" description="Helical" evidence="8">
    <location>
        <begin position="273"/>
        <end position="295"/>
    </location>
</feature>
<evidence type="ECO:0000256" key="5">
    <source>
        <dbReference type="ARBA" id="ARBA00022989"/>
    </source>
</evidence>
<protein>
    <submittedName>
        <fullName evidence="9">Xanthine/uracil permease</fullName>
    </submittedName>
</protein>
<evidence type="ECO:0000313" key="10">
    <source>
        <dbReference type="Proteomes" id="UP000000759"/>
    </source>
</evidence>
<dbReference type="RefSeq" id="XP_002176623.1">
    <property type="nucleotide sequence ID" value="XM_002176587.1"/>
</dbReference>
<dbReference type="PANTHER" id="PTHR43337:SF1">
    <property type="entry name" value="XANTHINE_URACIL PERMEASE C887.17-RELATED"/>
    <property type="match status" value="1"/>
</dbReference>
<keyword evidence="10" id="KW-1185">Reference proteome</keyword>
<dbReference type="GeneID" id="7195995"/>
<feature type="transmembrane region" description="Helical" evidence="8">
    <location>
        <begin position="87"/>
        <end position="106"/>
    </location>
</feature>
<dbReference type="PANTHER" id="PTHR43337">
    <property type="entry name" value="XANTHINE/URACIL PERMEASE C887.17-RELATED"/>
    <property type="match status" value="1"/>
</dbReference>
<keyword evidence="5 8" id="KW-1133">Transmembrane helix</keyword>
<dbReference type="GO" id="GO:0005345">
    <property type="term" value="F:purine nucleobase transmembrane transporter activity"/>
    <property type="evidence" value="ECO:0007669"/>
    <property type="project" value="TreeGrafter"/>
</dbReference>
<reference evidence="10" key="2">
    <citation type="submission" date="2008-08" db="EMBL/GenBank/DDBJ databases">
        <authorList>
            <consortium name="Diatom Consortium"/>
            <person name="Grigoriev I."/>
            <person name="Grimwood J."/>
            <person name="Kuo A."/>
            <person name="Otillar R.P."/>
            <person name="Salamov A."/>
            <person name="Detter J.C."/>
            <person name="Lindquist E."/>
            <person name="Shapiro H."/>
            <person name="Lucas S."/>
            <person name="Glavina del Rio T."/>
            <person name="Pitluck S."/>
            <person name="Rokhsar D."/>
            <person name="Bowler C."/>
        </authorList>
    </citation>
    <scope>GENOME REANNOTATION</scope>
    <source>
        <strain evidence="10">CCAP 1055/1</strain>
    </source>
</reference>
<sequence>MMNGMIHKLDSAFQATKLSKFFQMEERDTKLSVEFRGALATFMSMSYILAVNPRILSDSGGPCVMDPDEGLFGAEYSACIEAVKREYITATAVASMFGCILMGLFANLPIALAPGMGMNAFFTYSVVGFRGLDDISFEAAVTAVMIEGAIFFVMAITGARYAIVRLIPEPVRVATPAAIGAFLAHLGLQTAEGIGVVVSDIATAVTLGGCPESMRTPIVALTDSCRANTDLCTTSDAYTCDDLGGVMTAGTTWVGVLGLLIIIIMLSYKNKAAFVVGIATITFLSWFRGTAITYFPDTLEGNDRFDYFKKVVSVEKIDLLFANFTSDLSDVTVALITFLYVDFLDTSGTLLGLVSAMGYVNEEGDFPRSKQAFAVDAAATMFGSIFGLSPVTSYIESGAGVEAGSRTGLTAIIVGFFFFLSIFFAPIIASIPPWAIGGALIVVGALMARSLRFVKWHDPAHAATAFLTVVVMPLTYSIAYGLIAGIGCWIVLQGTFYLLALVGVKRPSFALDEDIVPKETEDKDTDDENAKNMEDDSNDSGKDPVSGEEEKQEQP</sequence>
<dbReference type="Pfam" id="PF00860">
    <property type="entry name" value="Xan_ur_permease"/>
    <property type="match status" value="2"/>
</dbReference>
<comment type="similarity">
    <text evidence="2">Belongs to the nucleobase:cation symporter-2 (NCS2) (TC 2.A.40) family. Azg-like subfamily.</text>
</comment>
<evidence type="ECO:0000256" key="3">
    <source>
        <dbReference type="ARBA" id="ARBA00022448"/>
    </source>
</evidence>
<dbReference type="InParanoid" id="B7FP05"/>
<dbReference type="PaxDb" id="2850-Phatr17344"/>
<dbReference type="GO" id="GO:0012505">
    <property type="term" value="C:endomembrane system"/>
    <property type="evidence" value="ECO:0007669"/>
    <property type="project" value="UniProtKB-SubCell"/>
</dbReference>
<feature type="transmembrane region" description="Helical" evidence="8">
    <location>
        <begin position="372"/>
        <end position="395"/>
    </location>
</feature>
<dbReference type="InterPro" id="IPR045018">
    <property type="entry name" value="Azg-like"/>
</dbReference>
<proteinExistence type="inferred from homology"/>
<gene>
    <name evidence="9" type="ORF">PHATRDRAFT_17344</name>
</gene>
<feature type="transmembrane region" description="Helical" evidence="8">
    <location>
        <begin position="474"/>
        <end position="499"/>
    </location>
</feature>
<feature type="transmembrane region" description="Helical" evidence="8">
    <location>
        <begin position="243"/>
        <end position="266"/>
    </location>
</feature>
<accession>B7FP05</accession>
<organism evidence="9 10">
    <name type="scientific">Phaeodactylum tricornutum (strain CCAP 1055/1)</name>
    <dbReference type="NCBI Taxonomy" id="556484"/>
    <lineage>
        <taxon>Eukaryota</taxon>
        <taxon>Sar</taxon>
        <taxon>Stramenopiles</taxon>
        <taxon>Ochrophyta</taxon>
        <taxon>Bacillariophyta</taxon>
        <taxon>Bacillariophyceae</taxon>
        <taxon>Bacillariophycidae</taxon>
        <taxon>Naviculales</taxon>
        <taxon>Phaeodactylaceae</taxon>
        <taxon>Phaeodactylum</taxon>
    </lineage>
</organism>
<evidence type="ECO:0000256" key="1">
    <source>
        <dbReference type="ARBA" id="ARBA00004127"/>
    </source>
</evidence>
<dbReference type="EMBL" id="CM000605">
    <property type="protein sequence ID" value="EEC51086.1"/>
    <property type="molecule type" value="Genomic_DNA"/>
</dbReference>
<dbReference type="OrthoDB" id="431212at2759"/>
<dbReference type="eggNOG" id="ENOG502QQ5E">
    <property type="taxonomic scope" value="Eukaryota"/>
</dbReference>
<dbReference type="InterPro" id="IPR006043">
    <property type="entry name" value="NCS2"/>
</dbReference>
<feature type="transmembrane region" description="Helical" evidence="8">
    <location>
        <begin position="407"/>
        <end position="427"/>
    </location>
</feature>
<dbReference type="GO" id="GO:0015853">
    <property type="term" value="P:adenine transport"/>
    <property type="evidence" value="ECO:0007669"/>
    <property type="project" value="TreeGrafter"/>
</dbReference>
<evidence type="ECO:0000256" key="8">
    <source>
        <dbReference type="SAM" id="Phobius"/>
    </source>
</evidence>
<dbReference type="GO" id="GO:0005886">
    <property type="term" value="C:plasma membrane"/>
    <property type="evidence" value="ECO:0007669"/>
    <property type="project" value="TreeGrafter"/>
</dbReference>
<keyword evidence="6 8" id="KW-0472">Membrane</keyword>
<dbReference type="Proteomes" id="UP000000759">
    <property type="component" value="Chromosome 1"/>
</dbReference>
<dbReference type="OMA" id="RKGSYFF"/>